<comment type="caution">
    <text evidence="1">The sequence shown here is derived from an EMBL/GenBank/DDBJ whole genome shotgun (WGS) entry which is preliminary data.</text>
</comment>
<dbReference type="Proteomes" id="UP001596267">
    <property type="component" value="Unassembled WGS sequence"/>
</dbReference>
<gene>
    <name evidence="1" type="ORF">ACFP7A_06465</name>
</gene>
<accession>A0ABW1WCD1</accession>
<evidence type="ECO:0000313" key="2">
    <source>
        <dbReference type="Proteomes" id="UP001596267"/>
    </source>
</evidence>
<proteinExistence type="predicted"/>
<dbReference type="Gene3D" id="3.90.1200.10">
    <property type="match status" value="1"/>
</dbReference>
<evidence type="ECO:0008006" key="3">
    <source>
        <dbReference type="Google" id="ProtNLM"/>
    </source>
</evidence>
<protein>
    <recommendedName>
        <fullName evidence="3">TetR family transcriptional regulator</fullName>
    </recommendedName>
</protein>
<reference evidence="2" key="1">
    <citation type="journal article" date="2019" name="Int. J. Syst. Evol. Microbiol.">
        <title>The Global Catalogue of Microorganisms (GCM) 10K type strain sequencing project: providing services to taxonomists for standard genome sequencing and annotation.</title>
        <authorList>
            <consortium name="The Broad Institute Genomics Platform"/>
            <consortium name="The Broad Institute Genome Sequencing Center for Infectious Disease"/>
            <person name="Wu L."/>
            <person name="Ma J."/>
        </authorList>
    </citation>
    <scope>NUCLEOTIDE SEQUENCE [LARGE SCALE GENOMIC DNA]</scope>
    <source>
        <strain evidence="2">CCUG 42001</strain>
    </source>
</reference>
<dbReference type="EMBL" id="JBHSTQ010000005">
    <property type="protein sequence ID" value="MFC6386236.1"/>
    <property type="molecule type" value="Genomic_DNA"/>
</dbReference>
<evidence type="ECO:0000313" key="1">
    <source>
        <dbReference type="EMBL" id="MFC6386236.1"/>
    </source>
</evidence>
<dbReference type="RefSeq" id="WP_253053567.1">
    <property type="nucleotide sequence ID" value="NZ_JAMXWN010000004.1"/>
</dbReference>
<organism evidence="1 2">
    <name type="scientific">Sporolactobacillus kofuensis</name>
    <dbReference type="NCBI Taxonomy" id="269672"/>
    <lineage>
        <taxon>Bacteria</taxon>
        <taxon>Bacillati</taxon>
        <taxon>Bacillota</taxon>
        <taxon>Bacilli</taxon>
        <taxon>Bacillales</taxon>
        <taxon>Sporolactobacillaceae</taxon>
        <taxon>Sporolactobacillus</taxon>
    </lineage>
</organism>
<keyword evidence="2" id="KW-1185">Reference proteome</keyword>
<name>A0ABW1WCD1_9BACL</name>
<sequence length="88" mass="9908">MRGYDGRKKGDAHIGDPAVDLSIVYSFLPRIGRELFYSQYGEADASTRVRARWKAIFTTVSLLMYGHDLKNQEIVDGGKQSLDLILES</sequence>